<keyword evidence="8" id="KW-1185">Reference proteome</keyword>
<feature type="active site" description="Proton acceptor" evidence="5">
    <location>
        <position position="36"/>
    </location>
</feature>
<dbReference type="EMBL" id="FRAC01000038">
    <property type="protein sequence ID" value="SHL56705.1"/>
    <property type="molecule type" value="Genomic_DNA"/>
</dbReference>
<dbReference type="InterPro" id="IPR023296">
    <property type="entry name" value="Glyco_hydro_beta-prop_sf"/>
</dbReference>
<dbReference type="InterPro" id="IPR050727">
    <property type="entry name" value="GH43_arabinanases"/>
</dbReference>
<keyword evidence="3 7" id="KW-0378">Hydrolase</keyword>
<feature type="active site" description="Proton donor" evidence="5">
    <location>
        <position position="213"/>
    </location>
</feature>
<reference evidence="7 8" key="1">
    <citation type="submission" date="2016-11" db="EMBL/GenBank/DDBJ databases">
        <authorList>
            <person name="Jaros S."/>
            <person name="Januszkiewicz K."/>
            <person name="Wedrychowicz H."/>
        </authorList>
    </citation>
    <scope>NUCLEOTIDE SEQUENCE [LARGE SCALE GENOMIC DNA]</scope>
    <source>
        <strain evidence="7 8">DSM 15929</strain>
    </source>
</reference>
<sequence>MKNYAIPQLTSKLYKNPLPIQNKGALSDAECRINGDPFVMKYNGEYFCYSTGMKYVNLLHSTDLVHFEHLGGCIEDSGREDFWAPCVIYLNGRFYMYYSSNPEGEEDNHAHCLRVAVADSPYGPFVFQKQLLDLFSIDPHVIKTDDGKLVMFYAANNYNGTDRNFTGTIVLQDEMIDPYTLAEAPKPAVIPSIKEEMFMENRFGDGRDWYTIEGAFYLKKREKEYLMYSANAFTNPSYFIGYARAEKGLGLNSCRWSKYPNNTDYDPFICQNDKIMGTGHNSVVKAPNNVDDWIIYHGKESENHQTEVSAYREMRIDPIIYGEDQLYTIAPSSELQDAPAEPLYRNLYNGEPGKEVFAFGHWNIKEGRLCQDNRNIISNTYLKDISTENYILEVNTRWHAYHLGGRYGIFAAYYDNQNNVQVILNEGEHTVELYAILNGCQTQVISVKLEKEFDFTAYHKLTIKRTTKLFLIYVDDLYMAKGVYSIGKSTVGLISYYTGTDYASMELTEYLELDQENVSEFAAQMLSDNNTLEKNWSITDNGIVGYAIDSKALLINQKKSRYRFSVNLEQQLKKQNAYSGIYAAYYDETNYIALLLDTAGKRITVKTCRNGLANENSAISDEAGPNTITVKRYDNKIIILAGTKTILKDVIDFGDCHCGFYAETRTFFSGIELLSL</sequence>
<dbReference type="Gene3D" id="2.115.10.20">
    <property type="entry name" value="Glycosyl hydrolase domain, family 43"/>
    <property type="match status" value="1"/>
</dbReference>
<organism evidence="7 8">
    <name type="scientific">Anaerocolumna jejuensis DSM 15929</name>
    <dbReference type="NCBI Taxonomy" id="1121322"/>
    <lineage>
        <taxon>Bacteria</taxon>
        <taxon>Bacillati</taxon>
        <taxon>Bacillota</taxon>
        <taxon>Clostridia</taxon>
        <taxon>Lachnospirales</taxon>
        <taxon>Lachnospiraceae</taxon>
        <taxon>Anaerocolumna</taxon>
    </lineage>
</organism>
<dbReference type="Proteomes" id="UP000184386">
    <property type="component" value="Unassembled WGS sequence"/>
</dbReference>
<gene>
    <name evidence="7" type="ORF">SAMN02745136_05190</name>
</gene>
<keyword evidence="4" id="KW-0326">Glycosidase</keyword>
<dbReference type="PANTHER" id="PTHR43301:SF3">
    <property type="entry name" value="ARABINAN ENDO-1,5-ALPHA-L-ARABINOSIDASE A-RELATED"/>
    <property type="match status" value="1"/>
</dbReference>
<proteinExistence type="inferred from homology"/>
<evidence type="ECO:0000256" key="6">
    <source>
        <dbReference type="PIRSR" id="PIRSR606710-2"/>
    </source>
</evidence>
<dbReference type="STRING" id="1121322.SAMN02745136_05190"/>
<dbReference type="OrthoDB" id="9801455at2"/>
<evidence type="ECO:0000313" key="8">
    <source>
        <dbReference type="Proteomes" id="UP000184386"/>
    </source>
</evidence>
<dbReference type="InterPro" id="IPR006710">
    <property type="entry name" value="Glyco_hydro_43"/>
</dbReference>
<dbReference type="SUPFAM" id="SSF75005">
    <property type="entry name" value="Arabinanase/levansucrase/invertase"/>
    <property type="match status" value="1"/>
</dbReference>
<dbReference type="Pfam" id="PF04616">
    <property type="entry name" value="Glyco_hydro_43"/>
    <property type="match status" value="1"/>
</dbReference>
<evidence type="ECO:0000256" key="2">
    <source>
        <dbReference type="ARBA" id="ARBA00009865"/>
    </source>
</evidence>
<protein>
    <submittedName>
        <fullName evidence="7">Glycosyl hydrolases family 43</fullName>
    </submittedName>
</protein>
<name>A0A1M7BNS6_9FIRM</name>
<dbReference type="GO" id="GO:0005975">
    <property type="term" value="P:carbohydrate metabolic process"/>
    <property type="evidence" value="ECO:0007669"/>
    <property type="project" value="InterPro"/>
</dbReference>
<feature type="site" description="Important for catalytic activity, responsible for pKa modulation of the active site Glu and correct orientation of both the proton donor and substrate" evidence="6">
    <location>
        <position position="138"/>
    </location>
</feature>
<evidence type="ECO:0000256" key="4">
    <source>
        <dbReference type="ARBA" id="ARBA00023295"/>
    </source>
</evidence>
<dbReference type="Gene3D" id="2.60.120.560">
    <property type="entry name" value="Exo-inulinase, domain 1"/>
    <property type="match status" value="2"/>
</dbReference>
<dbReference type="GO" id="GO:0004553">
    <property type="term" value="F:hydrolase activity, hydrolyzing O-glycosyl compounds"/>
    <property type="evidence" value="ECO:0007669"/>
    <property type="project" value="InterPro"/>
</dbReference>
<comment type="similarity">
    <text evidence="2">Belongs to the glycosyl hydrolase 43 family.</text>
</comment>
<evidence type="ECO:0000256" key="1">
    <source>
        <dbReference type="ARBA" id="ARBA00004834"/>
    </source>
</evidence>
<accession>A0A1M7BNS6</accession>
<dbReference type="PANTHER" id="PTHR43301">
    <property type="entry name" value="ARABINAN ENDO-1,5-ALPHA-L-ARABINOSIDASE"/>
    <property type="match status" value="1"/>
</dbReference>
<dbReference type="CDD" id="cd08991">
    <property type="entry name" value="GH43_HoAraf43-like"/>
    <property type="match status" value="1"/>
</dbReference>
<dbReference type="RefSeq" id="WP_139241330.1">
    <property type="nucleotide sequence ID" value="NZ_FRAC01000038.1"/>
</dbReference>
<evidence type="ECO:0000313" key="7">
    <source>
        <dbReference type="EMBL" id="SHL56705.1"/>
    </source>
</evidence>
<evidence type="ECO:0000256" key="3">
    <source>
        <dbReference type="ARBA" id="ARBA00022801"/>
    </source>
</evidence>
<dbReference type="AlphaFoldDB" id="A0A1M7BNS6"/>
<evidence type="ECO:0000256" key="5">
    <source>
        <dbReference type="PIRSR" id="PIRSR606710-1"/>
    </source>
</evidence>
<comment type="pathway">
    <text evidence="1">Glycan metabolism; L-arabinan degradation.</text>
</comment>